<dbReference type="eggNOG" id="COG1176">
    <property type="taxonomic scope" value="Bacteria"/>
</dbReference>
<keyword evidence="4" id="KW-1003">Cell membrane</keyword>
<dbReference type="PATRIC" id="fig|1188239.3.peg.1203"/>
<proteinExistence type="inferred from homology"/>
<dbReference type="SUPFAM" id="SSF161098">
    <property type="entry name" value="MetI-like"/>
    <property type="match status" value="1"/>
</dbReference>
<feature type="domain" description="ABC transmembrane type-1" evidence="9">
    <location>
        <begin position="73"/>
        <end position="268"/>
    </location>
</feature>
<dbReference type="InterPro" id="IPR000515">
    <property type="entry name" value="MetI-like"/>
</dbReference>
<evidence type="ECO:0000256" key="4">
    <source>
        <dbReference type="ARBA" id="ARBA00022475"/>
    </source>
</evidence>
<dbReference type="PANTHER" id="PTHR42929:SF1">
    <property type="entry name" value="INNER MEMBRANE ABC TRANSPORTER PERMEASE PROTEIN YDCU-RELATED"/>
    <property type="match status" value="1"/>
</dbReference>
<dbReference type="PROSITE" id="PS50928">
    <property type="entry name" value="ABC_TM1"/>
    <property type="match status" value="1"/>
</dbReference>
<accession>A0A014L698</accession>
<feature type="transmembrane region" description="Helical" evidence="8">
    <location>
        <begin position="189"/>
        <end position="219"/>
    </location>
</feature>
<evidence type="ECO:0000256" key="3">
    <source>
        <dbReference type="ARBA" id="ARBA00022448"/>
    </source>
</evidence>
<evidence type="ECO:0000313" key="10">
    <source>
        <dbReference type="EMBL" id="EXU60994.1"/>
    </source>
</evidence>
<dbReference type="RefSeq" id="WP_124983465.1">
    <property type="nucleotide sequence ID" value="NZ_JFAD01000027.1"/>
</dbReference>
<name>A0A014L698_9BACT</name>
<evidence type="ECO:0000259" key="9">
    <source>
        <dbReference type="PROSITE" id="PS50928"/>
    </source>
</evidence>
<dbReference type="EMBL" id="JFAD01000027">
    <property type="protein sequence ID" value="EXU60994.1"/>
    <property type="molecule type" value="Genomic_DNA"/>
</dbReference>
<comment type="similarity">
    <text evidence="2">Belongs to the binding-protein-dependent transport system permease family. CysTW subfamily.</text>
</comment>
<evidence type="ECO:0000256" key="6">
    <source>
        <dbReference type="ARBA" id="ARBA00022989"/>
    </source>
</evidence>
<feature type="transmembrane region" description="Helical" evidence="8">
    <location>
        <begin position="21"/>
        <end position="45"/>
    </location>
</feature>
<dbReference type="GO" id="GO:0055085">
    <property type="term" value="P:transmembrane transport"/>
    <property type="evidence" value="ECO:0007669"/>
    <property type="project" value="InterPro"/>
</dbReference>
<feature type="transmembrane region" description="Helical" evidence="8">
    <location>
        <begin position="108"/>
        <end position="127"/>
    </location>
</feature>
<dbReference type="Gene3D" id="1.10.3720.10">
    <property type="entry name" value="MetI-like"/>
    <property type="match status" value="1"/>
</dbReference>
<feature type="transmembrane region" description="Helical" evidence="8">
    <location>
        <begin position="255"/>
        <end position="277"/>
    </location>
</feature>
<dbReference type="AlphaFoldDB" id="A0A014L698"/>
<keyword evidence="5 8" id="KW-0812">Transmembrane</keyword>
<dbReference type="GeneID" id="89471407"/>
<feature type="transmembrane region" description="Helical" evidence="8">
    <location>
        <begin position="147"/>
        <end position="168"/>
    </location>
</feature>
<keyword evidence="6 8" id="KW-1133">Transmembrane helix</keyword>
<feature type="transmembrane region" description="Helical" evidence="8">
    <location>
        <begin position="72"/>
        <end position="96"/>
    </location>
</feature>
<evidence type="ECO:0000256" key="2">
    <source>
        <dbReference type="ARBA" id="ARBA00007069"/>
    </source>
</evidence>
<sequence length="286" mass="32239">METLSFFDKFWQNFKKNLNPRISLVLPYFVFALILIVIPLILLFVKSVSPLSTNGSPFDNHLLVKEQTTWQIIARSIFVGLVSAFICLILAFPYAFIVANSKSRIFKIYSLSLIITPLIIFTIAKVFSLRALFLAMFDEGSLNNNSFMILGLIFLNFPFMVIPLYTIFRDMPKNLIEAGTDLGYSKFWVLIKVVLPYSFRAISSGFAIVFLMAATSIVVSDKLLPNGSQNQLIGNLINNSANTTNPFDLARVSSLVLVTLLVFIGIYTLIHFTPIVIMKLKGFKYD</sequence>
<evidence type="ECO:0000313" key="11">
    <source>
        <dbReference type="Proteomes" id="UP000020977"/>
    </source>
</evidence>
<reference evidence="10 11" key="1">
    <citation type="submission" date="2014-03" db="EMBL/GenBank/DDBJ databases">
        <title>Genome sequence of Mycoplasma ovipneumoniae strain 14811.</title>
        <authorList>
            <person name="Sirand-Pugnet P."/>
            <person name="Breton M."/>
            <person name="Dordet-Frisoni E."/>
            <person name="Baranowski E."/>
            <person name="Barre A."/>
            <person name="Couture C."/>
            <person name="Dupuy V."/>
            <person name="Gaurivaud P."/>
            <person name="Jacob D."/>
            <person name="Lemaitre C."/>
            <person name="Manso-Silvan L."/>
            <person name="Nikolski M."/>
            <person name="Nouvel L.-X."/>
            <person name="Poumarat F."/>
            <person name="Tardy F."/>
            <person name="Thebault P."/>
            <person name="Theil S."/>
            <person name="Citti C."/>
            <person name="Thiaucourt F."/>
            <person name="Blanchard A."/>
        </authorList>
    </citation>
    <scope>NUCLEOTIDE SEQUENCE [LARGE SCALE GENOMIC DNA]</scope>
    <source>
        <strain evidence="10 11">14811</strain>
    </source>
</reference>
<dbReference type="InterPro" id="IPR035906">
    <property type="entry name" value="MetI-like_sf"/>
</dbReference>
<dbReference type="Pfam" id="PF00528">
    <property type="entry name" value="BPD_transp_1"/>
    <property type="match status" value="1"/>
</dbReference>
<dbReference type="CDD" id="cd06261">
    <property type="entry name" value="TM_PBP2"/>
    <property type="match status" value="1"/>
</dbReference>
<dbReference type="GO" id="GO:0005886">
    <property type="term" value="C:plasma membrane"/>
    <property type="evidence" value="ECO:0007669"/>
    <property type="project" value="UniProtKB-SubCell"/>
</dbReference>
<dbReference type="Proteomes" id="UP000020977">
    <property type="component" value="Unassembled WGS sequence"/>
</dbReference>
<dbReference type="STRING" id="1188239.MOVI_4960"/>
<evidence type="ECO:0000256" key="5">
    <source>
        <dbReference type="ARBA" id="ARBA00022692"/>
    </source>
</evidence>
<evidence type="ECO:0000256" key="1">
    <source>
        <dbReference type="ARBA" id="ARBA00004651"/>
    </source>
</evidence>
<evidence type="ECO:0000256" key="8">
    <source>
        <dbReference type="RuleBase" id="RU363032"/>
    </source>
</evidence>
<evidence type="ECO:0000256" key="7">
    <source>
        <dbReference type="ARBA" id="ARBA00023136"/>
    </source>
</evidence>
<dbReference type="PANTHER" id="PTHR42929">
    <property type="entry name" value="INNER MEMBRANE ABC TRANSPORTER PERMEASE PROTEIN YDCU-RELATED-RELATED"/>
    <property type="match status" value="1"/>
</dbReference>
<protein>
    <submittedName>
        <fullName evidence="10">Spermidine/putrescine ABC transporter permease protein PotB</fullName>
    </submittedName>
</protein>
<comment type="subcellular location">
    <subcellularLocation>
        <location evidence="1 8">Cell membrane</location>
        <topology evidence="1 8">Multi-pass membrane protein</topology>
    </subcellularLocation>
</comment>
<gene>
    <name evidence="10" type="primary">potB</name>
    <name evidence="10" type="ORF">MOVI_4960</name>
</gene>
<keyword evidence="7 8" id="KW-0472">Membrane</keyword>
<organism evidence="10 11">
    <name type="scientific">Mesomycoplasma ovipneumoniae 14811</name>
    <dbReference type="NCBI Taxonomy" id="1188239"/>
    <lineage>
        <taxon>Bacteria</taxon>
        <taxon>Bacillati</taxon>
        <taxon>Mycoplasmatota</taxon>
        <taxon>Mycoplasmoidales</taxon>
        <taxon>Metamycoplasmataceae</taxon>
        <taxon>Mesomycoplasma</taxon>
    </lineage>
</organism>
<keyword evidence="3 8" id="KW-0813">Transport</keyword>
<comment type="caution">
    <text evidence="10">The sequence shown here is derived from an EMBL/GenBank/DDBJ whole genome shotgun (WGS) entry which is preliminary data.</text>
</comment>